<evidence type="ECO:0000313" key="2">
    <source>
        <dbReference type="Proteomes" id="UP001199915"/>
    </source>
</evidence>
<comment type="caution">
    <text evidence="1">The sequence shown here is derived from an EMBL/GenBank/DDBJ whole genome shotgun (WGS) entry which is preliminary data.</text>
</comment>
<proteinExistence type="predicted"/>
<dbReference type="RefSeq" id="WP_118640177.1">
    <property type="nucleotide sequence ID" value="NZ_JAAITR010000007.1"/>
</dbReference>
<organism evidence="1 2">
    <name type="scientific">Fusicatenibacter saccharivorans</name>
    <dbReference type="NCBI Taxonomy" id="1150298"/>
    <lineage>
        <taxon>Bacteria</taxon>
        <taxon>Bacillati</taxon>
        <taxon>Bacillota</taxon>
        <taxon>Clostridia</taxon>
        <taxon>Lachnospirales</taxon>
        <taxon>Lachnospiraceae</taxon>
        <taxon>Fusicatenibacter</taxon>
    </lineage>
</organism>
<accession>A0AAE3F544</accession>
<dbReference type="Proteomes" id="UP001199915">
    <property type="component" value="Unassembled WGS sequence"/>
</dbReference>
<gene>
    <name evidence="1" type="ORF">L0N21_16115</name>
</gene>
<dbReference type="EMBL" id="JAKNFS010000029">
    <property type="protein sequence ID" value="MCG4767018.1"/>
    <property type="molecule type" value="Genomic_DNA"/>
</dbReference>
<reference evidence="1" key="1">
    <citation type="submission" date="2022-01" db="EMBL/GenBank/DDBJ databases">
        <title>Collection of gut derived symbiotic bacterial strains cultured from healthy donors.</title>
        <authorList>
            <person name="Lin H."/>
            <person name="Kohout C."/>
            <person name="Waligurski E."/>
            <person name="Pamer E.G."/>
        </authorList>
    </citation>
    <scope>NUCLEOTIDE SEQUENCE</scope>
    <source>
        <strain evidence="1">DFI.5.49</strain>
    </source>
</reference>
<evidence type="ECO:0000313" key="1">
    <source>
        <dbReference type="EMBL" id="MCG4767018.1"/>
    </source>
</evidence>
<protein>
    <submittedName>
        <fullName evidence="1">Uncharacterized protein</fullName>
    </submittedName>
</protein>
<sequence>MSNSNRITRESMDSIIEEIMGISDCDWLSEDSKPREIERILVDAGIVEVIEAPVEGSGKSAD</sequence>
<name>A0AAE3F544_9FIRM</name>
<dbReference type="AlphaFoldDB" id="A0AAE3F544"/>